<evidence type="ECO:0000313" key="3">
    <source>
        <dbReference type="Proteomes" id="UP000307378"/>
    </source>
</evidence>
<keyword evidence="1" id="KW-0472">Membrane</keyword>
<name>A0A4S8PYV7_9HYPH</name>
<feature type="transmembrane region" description="Helical" evidence="1">
    <location>
        <begin position="12"/>
        <end position="33"/>
    </location>
</feature>
<feature type="transmembrane region" description="Helical" evidence="1">
    <location>
        <begin position="73"/>
        <end position="94"/>
    </location>
</feature>
<dbReference type="RefSeq" id="WP_136540950.1">
    <property type="nucleotide sequence ID" value="NZ_STGU01000006.1"/>
</dbReference>
<evidence type="ECO:0000256" key="1">
    <source>
        <dbReference type="SAM" id="Phobius"/>
    </source>
</evidence>
<dbReference type="EMBL" id="STGU01000006">
    <property type="protein sequence ID" value="THV35305.1"/>
    <property type="molecule type" value="Genomic_DNA"/>
</dbReference>
<proteinExistence type="predicted"/>
<dbReference type="AlphaFoldDB" id="A0A4S8PYV7"/>
<organism evidence="2 3">
    <name type="scientific">Rhizobium rosettiformans W3</name>
    <dbReference type="NCBI Taxonomy" id="538378"/>
    <lineage>
        <taxon>Bacteria</taxon>
        <taxon>Pseudomonadati</taxon>
        <taxon>Pseudomonadota</taxon>
        <taxon>Alphaproteobacteria</taxon>
        <taxon>Hyphomicrobiales</taxon>
        <taxon>Rhizobiaceae</taxon>
        <taxon>Rhizobium/Agrobacterium group</taxon>
        <taxon>Rhizobium</taxon>
    </lineage>
</organism>
<feature type="transmembrane region" description="Helical" evidence="1">
    <location>
        <begin position="45"/>
        <end position="67"/>
    </location>
</feature>
<keyword evidence="1" id="KW-1133">Transmembrane helix</keyword>
<dbReference type="InterPro" id="IPR018750">
    <property type="entry name" value="DUF2306_membrane"/>
</dbReference>
<reference evidence="2 3" key="1">
    <citation type="submission" date="2019-04" db="EMBL/GenBank/DDBJ databases">
        <title>genome sequence of strain W3.</title>
        <authorList>
            <person name="Gao J."/>
            <person name="Sun J."/>
        </authorList>
    </citation>
    <scope>NUCLEOTIDE SEQUENCE [LARGE SCALE GENOMIC DNA]</scope>
    <source>
        <strain evidence="2 3">W3</strain>
    </source>
</reference>
<dbReference type="Proteomes" id="UP000307378">
    <property type="component" value="Unassembled WGS sequence"/>
</dbReference>
<comment type="caution">
    <text evidence="2">The sequence shown here is derived from an EMBL/GenBank/DDBJ whole genome shotgun (WGS) entry which is preliminary data.</text>
</comment>
<gene>
    <name evidence="2" type="ORF">FAA86_12270</name>
</gene>
<sequence>MSLSLLLQTPVAIQIHVVSALLALILGAGLLLGRKGTNVHRILGRIWIGVMVITAMSSFFISSLRLYFGFSPIHILSVFTLVGSFQAITAARAGRIAEHRRHVGNLYSFALLTAGAFTLLPGRLMHKLIFGEGQRQAHLVAIGLLLILVLFFQWWLRRDAAGHKA</sequence>
<dbReference type="Pfam" id="PF10067">
    <property type="entry name" value="DUF2306"/>
    <property type="match status" value="1"/>
</dbReference>
<feature type="transmembrane region" description="Helical" evidence="1">
    <location>
        <begin position="137"/>
        <end position="156"/>
    </location>
</feature>
<feature type="transmembrane region" description="Helical" evidence="1">
    <location>
        <begin position="106"/>
        <end position="125"/>
    </location>
</feature>
<keyword evidence="1" id="KW-0812">Transmembrane</keyword>
<protein>
    <submittedName>
        <fullName evidence="2">DUF2306 domain-containing protein</fullName>
    </submittedName>
</protein>
<evidence type="ECO:0000313" key="2">
    <source>
        <dbReference type="EMBL" id="THV35305.1"/>
    </source>
</evidence>
<accession>A0A4S8PYV7</accession>